<feature type="domain" description="PPM-type phosphatase" evidence="8">
    <location>
        <begin position="1"/>
        <end position="145"/>
    </location>
</feature>
<keyword evidence="5" id="KW-0378">Hydrolase</keyword>
<comment type="cofactor">
    <cofactor evidence="1">
        <name>Mn(2+)</name>
        <dbReference type="ChEBI" id="CHEBI:29035"/>
    </cofactor>
</comment>
<dbReference type="FunFam" id="3.60.40.10:FF:000077">
    <property type="entry name" value="Protein phosphatase 1A"/>
    <property type="match status" value="1"/>
</dbReference>
<organism evidence="9">
    <name type="scientific">Cyprideis torosa</name>
    <dbReference type="NCBI Taxonomy" id="163714"/>
    <lineage>
        <taxon>Eukaryota</taxon>
        <taxon>Metazoa</taxon>
        <taxon>Ecdysozoa</taxon>
        <taxon>Arthropoda</taxon>
        <taxon>Crustacea</taxon>
        <taxon>Oligostraca</taxon>
        <taxon>Ostracoda</taxon>
        <taxon>Podocopa</taxon>
        <taxon>Podocopida</taxon>
        <taxon>Cytherocopina</taxon>
        <taxon>Cytheroidea</taxon>
        <taxon>Cytherideidae</taxon>
        <taxon>Cyprideis</taxon>
    </lineage>
</organism>
<accession>A0A7R8ZLM5</accession>
<evidence type="ECO:0000256" key="2">
    <source>
        <dbReference type="ARBA" id="ARBA00001946"/>
    </source>
</evidence>
<evidence type="ECO:0000256" key="7">
    <source>
        <dbReference type="ARBA" id="ARBA00023211"/>
    </source>
</evidence>
<dbReference type="PANTHER" id="PTHR47992">
    <property type="entry name" value="PROTEIN PHOSPHATASE"/>
    <property type="match status" value="1"/>
</dbReference>
<dbReference type="EMBL" id="OB660747">
    <property type="protein sequence ID" value="CAD7226110.1"/>
    <property type="molecule type" value="Genomic_DNA"/>
</dbReference>
<evidence type="ECO:0000256" key="5">
    <source>
        <dbReference type="ARBA" id="ARBA00022801"/>
    </source>
</evidence>
<evidence type="ECO:0000313" key="9">
    <source>
        <dbReference type="EMBL" id="CAD7226110.1"/>
    </source>
</evidence>
<proteinExistence type="inferred from homology"/>
<comment type="cofactor">
    <cofactor evidence="2">
        <name>Mg(2+)</name>
        <dbReference type="ChEBI" id="CHEBI:18420"/>
    </cofactor>
</comment>
<dbReference type="InterPro" id="IPR001932">
    <property type="entry name" value="PPM-type_phosphatase-like_dom"/>
</dbReference>
<dbReference type="Pfam" id="PF00481">
    <property type="entry name" value="PP2C"/>
    <property type="match status" value="1"/>
</dbReference>
<dbReference type="SUPFAM" id="SSF81601">
    <property type="entry name" value="Protein serine/threonine phosphatase 2C, C-terminal domain"/>
    <property type="match status" value="1"/>
</dbReference>
<dbReference type="InterPro" id="IPR036457">
    <property type="entry name" value="PPM-type-like_dom_sf"/>
</dbReference>
<dbReference type="OrthoDB" id="10264738at2759"/>
<gene>
    <name evidence="9" type="ORF">CTOB1V02_LOCUS4035</name>
</gene>
<dbReference type="Gene3D" id="1.10.10.430">
    <property type="entry name" value="Phosphatase 2C, C-terminal domain suprefamily"/>
    <property type="match status" value="1"/>
</dbReference>
<dbReference type="InterPro" id="IPR036580">
    <property type="entry name" value="PP2C_C_sf"/>
</dbReference>
<sequence>MGGFLDKPKTEKHNEDGVGPSGLSYGLSSMQGWRMEMEDAHCAVTGLSPRALGDFVYKQVEGKGPTEQLVSPEPEITVQERQLTDEFLVLACDGIWDVMSNDDVCEFIRSRLKVTESLSQVANEVVDTCLYKGSQDNMSIVLVKFEGAPKLDEAAVEADKQLDKWIESNIENLFKEHTERPEIETIREALNSREDKPAFPPGGGIHAKHHIMERTLDKLFPPEESKK</sequence>
<evidence type="ECO:0000256" key="3">
    <source>
        <dbReference type="ARBA" id="ARBA00006702"/>
    </source>
</evidence>
<dbReference type="InterPro" id="IPR012911">
    <property type="entry name" value="PP2C_C"/>
</dbReference>
<dbReference type="SUPFAM" id="SSF81606">
    <property type="entry name" value="PP2C-like"/>
    <property type="match status" value="1"/>
</dbReference>
<keyword evidence="6" id="KW-0460">Magnesium</keyword>
<dbReference type="SMART" id="SM00332">
    <property type="entry name" value="PP2Cc"/>
    <property type="match status" value="1"/>
</dbReference>
<evidence type="ECO:0000259" key="8">
    <source>
        <dbReference type="PROSITE" id="PS51746"/>
    </source>
</evidence>
<protein>
    <recommendedName>
        <fullName evidence="8">PPM-type phosphatase domain-containing protein</fullName>
    </recommendedName>
</protein>
<dbReference type="InterPro" id="IPR015655">
    <property type="entry name" value="PP2C"/>
</dbReference>
<dbReference type="AlphaFoldDB" id="A0A7R8ZLM5"/>
<dbReference type="GO" id="GO:0000287">
    <property type="term" value="F:magnesium ion binding"/>
    <property type="evidence" value="ECO:0007669"/>
    <property type="project" value="InterPro"/>
</dbReference>
<dbReference type="GO" id="GO:0004722">
    <property type="term" value="F:protein serine/threonine phosphatase activity"/>
    <property type="evidence" value="ECO:0007669"/>
    <property type="project" value="InterPro"/>
</dbReference>
<name>A0A7R8ZLM5_9CRUS</name>
<evidence type="ECO:0000256" key="1">
    <source>
        <dbReference type="ARBA" id="ARBA00001936"/>
    </source>
</evidence>
<keyword evidence="7" id="KW-0464">Manganese</keyword>
<dbReference type="Pfam" id="PF07830">
    <property type="entry name" value="PP2C_C"/>
    <property type="match status" value="1"/>
</dbReference>
<evidence type="ECO:0000256" key="4">
    <source>
        <dbReference type="ARBA" id="ARBA00022723"/>
    </source>
</evidence>
<dbReference type="CDD" id="cd00143">
    <property type="entry name" value="PP2Cc"/>
    <property type="match status" value="1"/>
</dbReference>
<keyword evidence="4" id="KW-0479">Metal-binding</keyword>
<dbReference type="PROSITE" id="PS51746">
    <property type="entry name" value="PPM_2"/>
    <property type="match status" value="1"/>
</dbReference>
<comment type="similarity">
    <text evidence="3">Belongs to the PP2C family.</text>
</comment>
<evidence type="ECO:0000256" key="6">
    <source>
        <dbReference type="ARBA" id="ARBA00022842"/>
    </source>
</evidence>
<dbReference type="GO" id="GO:0030145">
    <property type="term" value="F:manganese ion binding"/>
    <property type="evidence" value="ECO:0007669"/>
    <property type="project" value="InterPro"/>
</dbReference>
<reference evidence="9" key="1">
    <citation type="submission" date="2020-11" db="EMBL/GenBank/DDBJ databases">
        <authorList>
            <person name="Tran Van P."/>
        </authorList>
    </citation>
    <scope>NUCLEOTIDE SEQUENCE</scope>
</reference>
<dbReference type="Gene3D" id="3.60.40.10">
    <property type="entry name" value="PPM-type phosphatase domain"/>
    <property type="match status" value="2"/>
</dbReference>